<dbReference type="EMBL" id="JAPFFF010000122">
    <property type="protein sequence ID" value="KAK8835408.1"/>
    <property type="molecule type" value="Genomic_DNA"/>
</dbReference>
<evidence type="ECO:0000313" key="2">
    <source>
        <dbReference type="Proteomes" id="UP001470230"/>
    </source>
</evidence>
<name>A0ABR2GN92_9EUKA</name>
<accession>A0ABR2GN92</accession>
<dbReference type="InterPro" id="IPR032675">
    <property type="entry name" value="LRR_dom_sf"/>
</dbReference>
<dbReference type="SUPFAM" id="SSF52058">
    <property type="entry name" value="L domain-like"/>
    <property type="match status" value="2"/>
</dbReference>
<protein>
    <submittedName>
        <fullName evidence="1">Uncharacterized protein</fullName>
    </submittedName>
</protein>
<sequence>MIDSNDEIQKYIEKKRELQSLLLTFLENSDSDDDFQQLNEFIGTDNYNENQEEFNDLFQLLIKISNNHCRNENFFFKITQILEFHELDIKRSFSNIDLFNIFKSNKPLLRYLFEKNIITLNENICQIGSNDIFFCHFFYPEIKSLIGKENSKYIENDLLSRNLNIFNDFDIQRKEAENDSYICSLIRHDYIDKFVIYVNKTKFPLSSQVNSSIFETNSYLIENNPTLIEYSIFQYLKMNDADLTSSVWLYAIHGNNPEIIHLLERYHIDPPNGWKLFHAFFNIIIIRIFRSMNMQKTCFFYLNYYHYSKLVNLYEENKVDYQSYITNASNENNKDIVYFLLSEQKDFTVDEITKISISPSMESIEFYAFKGFDSLTKISIPFSVKKIKKYAFDNCSSLKEIIIPFSVTSIGKFAFNLCSSLAQVAIPSSVIKIGSNAFNECHSLKQIELSSSITSIQSYSFCKCESLKQVIIPSSLTIIHTSAFERCSSLQSILMNSSISSIENDAFFECSSLKEIIISSPVKIIGSYTFNQCSLLTKISIPLSVTLIGFFAFRLCTSLIQIDIPPNVSFIGEGAFESCSSLLSVSIPFLVSSIYKKTFSNCKSLKQITILSPKISIHNDAFNGCYALQHIMIPKNSIGTNAFPPNAKVIR</sequence>
<dbReference type="Gene3D" id="3.80.10.10">
    <property type="entry name" value="Ribonuclease Inhibitor"/>
    <property type="match status" value="2"/>
</dbReference>
<dbReference type="Pfam" id="PF13306">
    <property type="entry name" value="LRR_5"/>
    <property type="match status" value="1"/>
</dbReference>
<evidence type="ECO:0000313" key="1">
    <source>
        <dbReference type="EMBL" id="KAK8835408.1"/>
    </source>
</evidence>
<feature type="non-terminal residue" evidence="1">
    <location>
        <position position="651"/>
    </location>
</feature>
<keyword evidence="2" id="KW-1185">Reference proteome</keyword>
<dbReference type="PANTHER" id="PTHR45661">
    <property type="entry name" value="SURFACE ANTIGEN"/>
    <property type="match status" value="1"/>
</dbReference>
<proteinExistence type="predicted"/>
<dbReference type="InterPro" id="IPR026906">
    <property type="entry name" value="LRR_5"/>
</dbReference>
<comment type="caution">
    <text evidence="1">The sequence shown here is derived from an EMBL/GenBank/DDBJ whole genome shotgun (WGS) entry which is preliminary data.</text>
</comment>
<organism evidence="1 2">
    <name type="scientific">Tritrichomonas musculus</name>
    <dbReference type="NCBI Taxonomy" id="1915356"/>
    <lineage>
        <taxon>Eukaryota</taxon>
        <taxon>Metamonada</taxon>
        <taxon>Parabasalia</taxon>
        <taxon>Tritrichomonadida</taxon>
        <taxon>Tritrichomonadidae</taxon>
        <taxon>Tritrichomonas</taxon>
    </lineage>
</organism>
<dbReference type="Proteomes" id="UP001470230">
    <property type="component" value="Unassembled WGS sequence"/>
</dbReference>
<dbReference type="PANTHER" id="PTHR45661:SF3">
    <property type="entry name" value="IG-LIKE DOMAIN-CONTAINING PROTEIN"/>
    <property type="match status" value="1"/>
</dbReference>
<dbReference type="InterPro" id="IPR053139">
    <property type="entry name" value="Surface_bspA-like"/>
</dbReference>
<gene>
    <name evidence="1" type="ORF">M9Y10_006961</name>
</gene>
<reference evidence="1 2" key="1">
    <citation type="submission" date="2024-04" db="EMBL/GenBank/DDBJ databases">
        <title>Tritrichomonas musculus Genome.</title>
        <authorList>
            <person name="Alves-Ferreira E."/>
            <person name="Grigg M."/>
            <person name="Lorenzi H."/>
            <person name="Galac M."/>
        </authorList>
    </citation>
    <scope>NUCLEOTIDE SEQUENCE [LARGE SCALE GENOMIC DNA]</scope>
    <source>
        <strain evidence="1 2">EAF2021</strain>
    </source>
</reference>